<evidence type="ECO:0000313" key="2">
    <source>
        <dbReference type="Proteomes" id="UP001189429"/>
    </source>
</evidence>
<gene>
    <name evidence="1" type="ORF">PCOR1329_LOCUS30689</name>
</gene>
<sequence length="49" mass="5154">MALGGLNAHVSKVSVEMDLTHLRSGFKRGSRQEAIEVDLADGGSRRGSG</sequence>
<evidence type="ECO:0000313" key="1">
    <source>
        <dbReference type="EMBL" id="CAK0832762.1"/>
    </source>
</evidence>
<organism evidence="1 2">
    <name type="scientific">Prorocentrum cordatum</name>
    <dbReference type="NCBI Taxonomy" id="2364126"/>
    <lineage>
        <taxon>Eukaryota</taxon>
        <taxon>Sar</taxon>
        <taxon>Alveolata</taxon>
        <taxon>Dinophyceae</taxon>
        <taxon>Prorocentrales</taxon>
        <taxon>Prorocentraceae</taxon>
        <taxon>Prorocentrum</taxon>
    </lineage>
</organism>
<reference evidence="1" key="1">
    <citation type="submission" date="2023-10" db="EMBL/GenBank/DDBJ databases">
        <authorList>
            <person name="Chen Y."/>
            <person name="Shah S."/>
            <person name="Dougan E. K."/>
            <person name="Thang M."/>
            <person name="Chan C."/>
        </authorList>
    </citation>
    <scope>NUCLEOTIDE SEQUENCE [LARGE SCALE GENOMIC DNA]</scope>
</reference>
<name>A0ABN9SLR6_9DINO</name>
<protein>
    <submittedName>
        <fullName evidence="1">Uncharacterized protein</fullName>
    </submittedName>
</protein>
<proteinExistence type="predicted"/>
<accession>A0ABN9SLR6</accession>
<dbReference type="EMBL" id="CAUYUJ010011880">
    <property type="protein sequence ID" value="CAK0832762.1"/>
    <property type="molecule type" value="Genomic_DNA"/>
</dbReference>
<keyword evidence="2" id="KW-1185">Reference proteome</keyword>
<dbReference type="Proteomes" id="UP001189429">
    <property type="component" value="Unassembled WGS sequence"/>
</dbReference>
<comment type="caution">
    <text evidence="1">The sequence shown here is derived from an EMBL/GenBank/DDBJ whole genome shotgun (WGS) entry which is preliminary data.</text>
</comment>